<protein>
    <recommendedName>
        <fullName evidence="3">Peptidase inhibitor I78</fullName>
    </recommendedName>
</protein>
<sequence length="100" mass="10856">MAMRVPFFVFTPLALGACATVSVQDELPPPRDPGSCDADAVQSHLGHEATSDMGAAILAESGARTLRWGPPDSAWTMDYREDRLNVRYDRDMKITAVTCG</sequence>
<proteinExistence type="predicted"/>
<dbReference type="PROSITE" id="PS51257">
    <property type="entry name" value="PROKAR_LIPOPROTEIN"/>
    <property type="match status" value="1"/>
</dbReference>
<dbReference type="Gene3D" id="3.30.10.10">
    <property type="entry name" value="Trypsin Inhibitor V, subunit A"/>
    <property type="match status" value="1"/>
</dbReference>
<accession>A0A6I4TJT6</accession>
<comment type="caution">
    <text evidence="1">The sequence shown here is derived from an EMBL/GenBank/DDBJ whole genome shotgun (WGS) entry which is preliminary data.</text>
</comment>
<dbReference type="Proteomes" id="UP000432727">
    <property type="component" value="Unassembled WGS sequence"/>
</dbReference>
<evidence type="ECO:0000313" key="1">
    <source>
        <dbReference type="EMBL" id="MXO94843.1"/>
    </source>
</evidence>
<gene>
    <name evidence="1" type="ORF">GRI34_00235</name>
</gene>
<dbReference type="OrthoDB" id="8724542at2"/>
<name>A0A6I4TJT6_9SPHN</name>
<dbReference type="Pfam" id="PF11720">
    <property type="entry name" value="Inhibitor_I78"/>
    <property type="match status" value="1"/>
</dbReference>
<keyword evidence="2" id="KW-1185">Reference proteome</keyword>
<dbReference type="AlphaFoldDB" id="A0A6I4TJT6"/>
<evidence type="ECO:0000313" key="2">
    <source>
        <dbReference type="Proteomes" id="UP000432727"/>
    </source>
</evidence>
<dbReference type="InterPro" id="IPR021719">
    <property type="entry name" value="Prot_inh_I78"/>
</dbReference>
<reference evidence="1 2" key="1">
    <citation type="submission" date="2019-12" db="EMBL/GenBank/DDBJ databases">
        <title>Genomic-based taxomic classification of the family Erythrobacteraceae.</title>
        <authorList>
            <person name="Xu L."/>
        </authorList>
    </citation>
    <scope>NUCLEOTIDE SEQUENCE [LARGE SCALE GENOMIC DNA]</scope>
    <source>
        <strain evidence="1 2">JCM 12189</strain>
    </source>
</reference>
<organism evidence="1 2">
    <name type="scientific">Qipengyuania aquimaris</name>
    <dbReference type="NCBI Taxonomy" id="255984"/>
    <lineage>
        <taxon>Bacteria</taxon>
        <taxon>Pseudomonadati</taxon>
        <taxon>Pseudomonadota</taxon>
        <taxon>Alphaproteobacteria</taxon>
        <taxon>Sphingomonadales</taxon>
        <taxon>Erythrobacteraceae</taxon>
        <taxon>Qipengyuania</taxon>
    </lineage>
</organism>
<dbReference type="EMBL" id="WTYI01000001">
    <property type="protein sequence ID" value="MXO94843.1"/>
    <property type="molecule type" value="Genomic_DNA"/>
</dbReference>
<evidence type="ECO:0008006" key="3">
    <source>
        <dbReference type="Google" id="ProtNLM"/>
    </source>
</evidence>